<dbReference type="InterPro" id="IPR037682">
    <property type="entry name" value="TonB_C"/>
</dbReference>
<feature type="compositionally biased region" description="Basic and acidic residues" evidence="5">
    <location>
        <begin position="76"/>
        <end position="89"/>
    </location>
</feature>
<dbReference type="NCBIfam" id="TIGR01352">
    <property type="entry name" value="tonB_Cterm"/>
    <property type="match status" value="1"/>
</dbReference>
<feature type="compositionally biased region" description="Basic and acidic residues" evidence="5">
    <location>
        <begin position="282"/>
        <end position="294"/>
    </location>
</feature>
<dbReference type="Proteomes" id="UP000034883">
    <property type="component" value="Chromosome"/>
</dbReference>
<organism evidence="7 8">
    <name type="scientific">Sandaracinus amylolyticus</name>
    <dbReference type="NCBI Taxonomy" id="927083"/>
    <lineage>
        <taxon>Bacteria</taxon>
        <taxon>Pseudomonadati</taxon>
        <taxon>Myxococcota</taxon>
        <taxon>Polyangia</taxon>
        <taxon>Polyangiales</taxon>
        <taxon>Sandaracinaceae</taxon>
        <taxon>Sandaracinus</taxon>
    </lineage>
</organism>
<keyword evidence="3" id="KW-1133">Transmembrane helix</keyword>
<dbReference type="PROSITE" id="PS52015">
    <property type="entry name" value="TONB_CTD"/>
    <property type="match status" value="1"/>
</dbReference>
<sequence length="433" mass="45616">MVMTRSARAMSYGAAVSLLAHLAIAWLLPTLSATRTDAADAPAELAIDVRFSDEAGDGTAVRVPGAATPLEPGGADPEHNVDARDRGQGGDRTGAQRVIRLLPRADQVTLSDAPMNALGVGQTQRIETARDRATREDRRATPHPADDPFLASGDGEHPERRPVARVDAAPGARVAPEAGTRGAPIAGSERVVTADSGSTRGGTNEGALTTEPSGAASDSPGRGIVRGRGARATESARVALGRPTVDEAAAATPSESRDARVRDDTDAELLAARMMQSVVESTQRRGEEDGEGRGGARGLGAPGTGGGRREGGRARALGPGDGAYDALDTSDGRYRRWFVETRRRIENAMVFPRERAMRMDQGTSVVELVVRRDGTLARAPRVVRSSGFDDFDGAAIAAIRSTIPFSPLPDDLVPGRESLRIRMPLEFSNPMVR</sequence>
<dbReference type="KEGG" id="samy:DB32_003658"/>
<comment type="subcellular location">
    <subcellularLocation>
        <location evidence="1">Membrane</location>
        <topology evidence="1">Single-pass membrane protein</topology>
    </subcellularLocation>
</comment>
<evidence type="ECO:0000256" key="1">
    <source>
        <dbReference type="ARBA" id="ARBA00004167"/>
    </source>
</evidence>
<keyword evidence="4" id="KW-0472">Membrane</keyword>
<feature type="region of interest" description="Disordered" evidence="5">
    <location>
        <begin position="277"/>
        <end position="325"/>
    </location>
</feature>
<feature type="region of interest" description="Disordered" evidence="5">
    <location>
        <begin position="58"/>
        <end position="96"/>
    </location>
</feature>
<protein>
    <recommendedName>
        <fullName evidence="6">TonB C-terminal domain-containing protein</fullName>
    </recommendedName>
</protein>
<dbReference type="InterPro" id="IPR006260">
    <property type="entry name" value="TonB/TolA_C"/>
</dbReference>
<dbReference type="STRING" id="927083.DB32_003658"/>
<evidence type="ECO:0000256" key="2">
    <source>
        <dbReference type="ARBA" id="ARBA00022692"/>
    </source>
</evidence>
<keyword evidence="2" id="KW-0812">Transmembrane</keyword>
<proteinExistence type="predicted"/>
<feature type="compositionally biased region" description="Basic and acidic residues" evidence="5">
    <location>
        <begin position="154"/>
        <end position="164"/>
    </location>
</feature>
<evidence type="ECO:0000259" key="6">
    <source>
        <dbReference type="PROSITE" id="PS52015"/>
    </source>
</evidence>
<accession>A0A0F6SF86</accession>
<dbReference type="Pfam" id="PF03544">
    <property type="entry name" value="TonB_C"/>
    <property type="match status" value="1"/>
</dbReference>
<dbReference type="GO" id="GO:0016020">
    <property type="term" value="C:membrane"/>
    <property type="evidence" value="ECO:0007669"/>
    <property type="project" value="UniProtKB-SubCell"/>
</dbReference>
<dbReference type="Gene3D" id="3.30.1150.10">
    <property type="match status" value="1"/>
</dbReference>
<evidence type="ECO:0000313" key="8">
    <source>
        <dbReference type="Proteomes" id="UP000034883"/>
    </source>
</evidence>
<keyword evidence="8" id="KW-1185">Reference proteome</keyword>
<dbReference type="GO" id="GO:0055085">
    <property type="term" value="P:transmembrane transport"/>
    <property type="evidence" value="ECO:0007669"/>
    <property type="project" value="InterPro"/>
</dbReference>
<name>A0A0F6SF86_9BACT</name>
<evidence type="ECO:0000256" key="3">
    <source>
        <dbReference type="ARBA" id="ARBA00022989"/>
    </source>
</evidence>
<evidence type="ECO:0000256" key="4">
    <source>
        <dbReference type="ARBA" id="ARBA00023136"/>
    </source>
</evidence>
<reference evidence="7 8" key="1">
    <citation type="submission" date="2015-03" db="EMBL/GenBank/DDBJ databases">
        <title>Genome assembly of Sandaracinus amylolyticus DSM 53668.</title>
        <authorList>
            <person name="Sharma G."/>
            <person name="Subramanian S."/>
        </authorList>
    </citation>
    <scope>NUCLEOTIDE SEQUENCE [LARGE SCALE GENOMIC DNA]</scope>
    <source>
        <strain evidence="7 8">DSM 53668</strain>
    </source>
</reference>
<evidence type="ECO:0000256" key="5">
    <source>
        <dbReference type="SAM" id="MobiDB-lite"/>
    </source>
</evidence>
<dbReference type="SUPFAM" id="SSF74653">
    <property type="entry name" value="TolA/TonB C-terminal domain"/>
    <property type="match status" value="1"/>
</dbReference>
<feature type="domain" description="TonB C-terminal" evidence="6">
    <location>
        <begin position="336"/>
        <end position="433"/>
    </location>
</feature>
<feature type="region of interest" description="Disordered" evidence="5">
    <location>
        <begin position="113"/>
        <end position="262"/>
    </location>
</feature>
<feature type="compositionally biased region" description="Basic and acidic residues" evidence="5">
    <location>
        <begin position="127"/>
        <end position="146"/>
    </location>
</feature>
<evidence type="ECO:0000313" key="7">
    <source>
        <dbReference type="EMBL" id="AKF06509.1"/>
    </source>
</evidence>
<dbReference type="EMBL" id="CP011125">
    <property type="protein sequence ID" value="AKF06509.1"/>
    <property type="molecule type" value="Genomic_DNA"/>
</dbReference>
<dbReference type="AlphaFoldDB" id="A0A0F6SF86"/>
<feature type="compositionally biased region" description="Gly residues" evidence="5">
    <location>
        <begin position="295"/>
        <end position="306"/>
    </location>
</feature>
<gene>
    <name evidence="7" type="ORF">DB32_003658</name>
</gene>